<dbReference type="PANTHER" id="PTHR43744:SF12">
    <property type="entry name" value="ABC TRANSPORTER PERMEASE PROTEIN MG189-RELATED"/>
    <property type="match status" value="1"/>
</dbReference>
<keyword evidence="4 7" id="KW-0812">Transmembrane</keyword>
<feature type="transmembrane region" description="Helical" evidence="7">
    <location>
        <begin position="136"/>
        <end position="159"/>
    </location>
</feature>
<dbReference type="PANTHER" id="PTHR43744">
    <property type="entry name" value="ABC TRANSPORTER PERMEASE PROTEIN MG189-RELATED-RELATED"/>
    <property type="match status" value="1"/>
</dbReference>
<evidence type="ECO:0000256" key="1">
    <source>
        <dbReference type="ARBA" id="ARBA00004651"/>
    </source>
</evidence>
<accession>A0A1V5SVC3</accession>
<dbReference type="GO" id="GO:0055085">
    <property type="term" value="P:transmembrane transport"/>
    <property type="evidence" value="ECO:0007669"/>
    <property type="project" value="InterPro"/>
</dbReference>
<dbReference type="InterPro" id="IPR035906">
    <property type="entry name" value="MetI-like_sf"/>
</dbReference>
<feature type="transmembrane region" description="Helical" evidence="7">
    <location>
        <begin position="241"/>
        <end position="262"/>
    </location>
</feature>
<protein>
    <submittedName>
        <fullName evidence="9">L-arabinose transport system permease protein AraQ</fullName>
    </submittedName>
</protein>
<organism evidence="9">
    <name type="scientific">Candidatus Atribacter allofermentans</name>
    <dbReference type="NCBI Taxonomy" id="1852833"/>
    <lineage>
        <taxon>Bacteria</taxon>
        <taxon>Pseudomonadati</taxon>
        <taxon>Atribacterota</taxon>
        <taxon>Atribacteria</taxon>
        <taxon>Atribacterales</taxon>
        <taxon>Atribacteraceae</taxon>
        <taxon>Atribacter</taxon>
    </lineage>
</organism>
<evidence type="ECO:0000259" key="8">
    <source>
        <dbReference type="PROSITE" id="PS50928"/>
    </source>
</evidence>
<dbReference type="GO" id="GO:0005886">
    <property type="term" value="C:plasma membrane"/>
    <property type="evidence" value="ECO:0007669"/>
    <property type="project" value="UniProtKB-SubCell"/>
</dbReference>
<feature type="transmembrane region" description="Helical" evidence="7">
    <location>
        <begin position="72"/>
        <end position="92"/>
    </location>
</feature>
<evidence type="ECO:0000256" key="5">
    <source>
        <dbReference type="ARBA" id="ARBA00022989"/>
    </source>
</evidence>
<dbReference type="AlphaFoldDB" id="A0A1V5SVC3"/>
<sequence length="277" mass="31589">MSWKKAIIYGILIILCFLWILPIWPTVLVSLKSNLEFGVQKFWELPSQNAFWSNLVKAWNQAKLGRYFINSLLYGLIGAVGAIFIASLAAFSISRLNIKNSFSWFFLIWSGTIFPFQMYLIPLFKMYMSWGLYDTFLGMILFYIAICIPFCTFIFRNYFLTLPGEVLEAAKLDGCSNLKAYWKIFMPLSKPAIAVLLLFQFTWVWNDLMFGMVLTRSTEVRPIMVGLAQLQGFRAGSGTDIPSLMAGAFAASLPTIILFVFLQRYFIEGMKLSTAGE</sequence>
<evidence type="ECO:0000256" key="7">
    <source>
        <dbReference type="RuleBase" id="RU363032"/>
    </source>
</evidence>
<proteinExistence type="inferred from homology"/>
<dbReference type="Proteomes" id="UP000485569">
    <property type="component" value="Unassembled WGS sequence"/>
</dbReference>
<evidence type="ECO:0000256" key="6">
    <source>
        <dbReference type="ARBA" id="ARBA00023136"/>
    </source>
</evidence>
<comment type="subcellular location">
    <subcellularLocation>
        <location evidence="1 7">Cell membrane</location>
        <topology evidence="1 7">Multi-pass membrane protein</topology>
    </subcellularLocation>
</comment>
<name>A0A1V5SVC3_9BACT</name>
<reference evidence="9" key="1">
    <citation type="submission" date="2017-02" db="EMBL/GenBank/DDBJ databases">
        <title>Delving into the versatile metabolic prowess of the omnipresent phylum Bacteroidetes.</title>
        <authorList>
            <person name="Nobu M.K."/>
            <person name="Mei R."/>
            <person name="Narihiro T."/>
            <person name="Kuroda K."/>
            <person name="Liu W.-T."/>
        </authorList>
    </citation>
    <scope>NUCLEOTIDE SEQUENCE</scope>
    <source>
        <strain evidence="9">ADurb.Bin276</strain>
    </source>
</reference>
<feature type="transmembrane region" description="Helical" evidence="7">
    <location>
        <begin position="180"/>
        <end position="205"/>
    </location>
</feature>
<dbReference type="EMBL" id="MWBQ01000072">
    <property type="protein sequence ID" value="OQA58486.1"/>
    <property type="molecule type" value="Genomic_DNA"/>
</dbReference>
<feature type="transmembrane region" description="Helical" evidence="7">
    <location>
        <begin position="7"/>
        <end position="27"/>
    </location>
</feature>
<comment type="similarity">
    <text evidence="7">Belongs to the binding-protein-dependent transport system permease family.</text>
</comment>
<dbReference type="SUPFAM" id="SSF161098">
    <property type="entry name" value="MetI-like"/>
    <property type="match status" value="1"/>
</dbReference>
<gene>
    <name evidence="9" type="primary">araQ_1</name>
    <name evidence="9" type="ORF">BWY41_01065</name>
</gene>
<keyword evidence="2 7" id="KW-0813">Transport</keyword>
<evidence type="ECO:0000256" key="3">
    <source>
        <dbReference type="ARBA" id="ARBA00022475"/>
    </source>
</evidence>
<evidence type="ECO:0000256" key="4">
    <source>
        <dbReference type="ARBA" id="ARBA00022692"/>
    </source>
</evidence>
<dbReference type="InterPro" id="IPR000515">
    <property type="entry name" value="MetI-like"/>
</dbReference>
<keyword evidence="6 7" id="KW-0472">Membrane</keyword>
<dbReference type="CDD" id="cd06261">
    <property type="entry name" value="TM_PBP2"/>
    <property type="match status" value="1"/>
</dbReference>
<evidence type="ECO:0000256" key="2">
    <source>
        <dbReference type="ARBA" id="ARBA00022448"/>
    </source>
</evidence>
<evidence type="ECO:0000313" key="9">
    <source>
        <dbReference type="EMBL" id="OQA58486.1"/>
    </source>
</evidence>
<comment type="caution">
    <text evidence="9">The sequence shown here is derived from an EMBL/GenBank/DDBJ whole genome shotgun (WGS) entry which is preliminary data.</text>
</comment>
<keyword evidence="3" id="KW-1003">Cell membrane</keyword>
<feature type="domain" description="ABC transmembrane type-1" evidence="8">
    <location>
        <begin position="68"/>
        <end position="262"/>
    </location>
</feature>
<feature type="transmembrane region" description="Helical" evidence="7">
    <location>
        <begin position="104"/>
        <end position="124"/>
    </location>
</feature>
<dbReference type="Gene3D" id="1.10.3720.10">
    <property type="entry name" value="MetI-like"/>
    <property type="match status" value="1"/>
</dbReference>
<keyword evidence="5 7" id="KW-1133">Transmembrane helix</keyword>
<dbReference type="PROSITE" id="PS50928">
    <property type="entry name" value="ABC_TM1"/>
    <property type="match status" value="1"/>
</dbReference>
<dbReference type="Pfam" id="PF00528">
    <property type="entry name" value="BPD_transp_1"/>
    <property type="match status" value="1"/>
</dbReference>